<dbReference type="Proteomes" id="UP000075182">
    <property type="component" value="Unassembled WGS sequence"/>
</dbReference>
<dbReference type="Proteomes" id="UP000548355">
    <property type="component" value="Unassembled WGS sequence"/>
</dbReference>
<gene>
    <name evidence="1" type="ORF">ERS132536_02117</name>
    <name evidence="3" type="ORF">HU146_06550</name>
    <name evidence="2" type="ORF">NOL13_08145</name>
    <name evidence="4" type="ORF">SSU1300283_00263</name>
</gene>
<dbReference type="EMBL" id="CP058741">
    <property type="protein sequence ID" value="QOE27594.1"/>
    <property type="molecule type" value="Genomic_DNA"/>
</dbReference>
<evidence type="ECO:0000313" key="1">
    <source>
        <dbReference type="EMBL" id="CYX98235.1"/>
    </source>
</evidence>
<evidence type="ECO:0000313" key="2">
    <source>
        <dbReference type="EMBL" id="MDG4527364.1"/>
    </source>
</evidence>
<proteinExistence type="predicted"/>
<protein>
    <submittedName>
        <fullName evidence="1">Uncharacterized protein</fullName>
    </submittedName>
</protein>
<dbReference type="RefSeq" id="WP_002936408.1">
    <property type="nucleotide sequence ID" value="NZ_BCBZ01000101.1"/>
</dbReference>
<reference evidence="1 5" key="1">
    <citation type="submission" date="2016-02" db="EMBL/GenBank/DDBJ databases">
        <authorList>
            <consortium name="Pathogen Informatics"/>
        </authorList>
    </citation>
    <scope>NUCLEOTIDE SEQUENCE [LARGE SCALE GENOMIC DNA]</scope>
    <source>
        <strain evidence="1 5">SS999</strain>
    </source>
</reference>
<evidence type="ECO:0000313" key="5">
    <source>
        <dbReference type="Proteomes" id="UP000075182"/>
    </source>
</evidence>
<reference evidence="4 6" key="3">
    <citation type="submission" date="2020-07" db="EMBL/GenBank/DDBJ databases">
        <title>Complete genome sequences of Streptococcus suis pig pathogenic strain 10, 13-00283-02 and 16085/3b.</title>
        <authorList>
            <person name="Bunk B."/>
            <person name="Jakobczak B."/>
            <person name="Florian V."/>
            <person name="Dittmar D."/>
            <person name="Maeder U."/>
            <person name="Jarek M."/>
            <person name="Baums C.G."/>
            <person name="Haeussler S."/>
            <person name="Voelker U."/>
            <person name="Michalik S."/>
        </authorList>
    </citation>
    <scope>NUCLEOTIDE SEQUENCE [LARGE SCALE GENOMIC DNA]</scope>
    <source>
        <strain evidence="4 6">13-00283-02</strain>
    </source>
</reference>
<accession>A0A0Z8K9E0</accession>
<dbReference type="Proteomes" id="UP001152875">
    <property type="component" value="Unassembled WGS sequence"/>
</dbReference>
<organism evidence="1 5">
    <name type="scientific">Streptococcus suis</name>
    <dbReference type="NCBI Taxonomy" id="1307"/>
    <lineage>
        <taxon>Bacteria</taxon>
        <taxon>Bacillati</taxon>
        <taxon>Bacillota</taxon>
        <taxon>Bacilli</taxon>
        <taxon>Lactobacillales</taxon>
        <taxon>Streptococcaceae</taxon>
        <taxon>Streptococcus</taxon>
    </lineage>
</organism>
<evidence type="ECO:0000313" key="7">
    <source>
        <dbReference type="Proteomes" id="UP000548355"/>
    </source>
</evidence>
<sequence length="80" mass="8658">MNLISIKEFVELTINNNPDINPKELEETLRAVLEEKEGGARCMNCGSPIWVAGSALVGSYMCFTCLTGEADGSDDFEVLG</sequence>
<evidence type="ECO:0000313" key="4">
    <source>
        <dbReference type="EMBL" id="QOE27594.1"/>
    </source>
</evidence>
<dbReference type="EMBL" id="JANFMP010000023">
    <property type="protein sequence ID" value="MDG4527364.1"/>
    <property type="molecule type" value="Genomic_DNA"/>
</dbReference>
<name>A0A0Z8K9E0_STRSU</name>
<dbReference type="EMBL" id="JABXEU010000017">
    <property type="protein sequence ID" value="NVH36915.1"/>
    <property type="molecule type" value="Genomic_DNA"/>
</dbReference>
<reference evidence="3 7" key="2">
    <citation type="submission" date="2020-06" db="EMBL/GenBank/DDBJ databases">
        <title>Pan-genome analysis of Streptococcus suis serotype 2 revealed genomic diversity among strains of different virulence.</title>
        <authorList>
            <person name="Guo G."/>
            <person name="Zhang W."/>
        </authorList>
    </citation>
    <scope>NUCLEOTIDE SEQUENCE [LARGE SCALE GENOMIC DNA]</scope>
    <source>
        <strain evidence="3 7">ZJ92091101</strain>
    </source>
</reference>
<evidence type="ECO:0000313" key="3">
    <source>
        <dbReference type="EMBL" id="NVH36915.1"/>
    </source>
</evidence>
<dbReference type="Proteomes" id="UP000516797">
    <property type="component" value="Chromosome"/>
</dbReference>
<evidence type="ECO:0000313" key="6">
    <source>
        <dbReference type="Proteomes" id="UP000516797"/>
    </source>
</evidence>
<dbReference type="EMBL" id="FIMD01000024">
    <property type="protein sequence ID" value="CYX98235.1"/>
    <property type="molecule type" value="Genomic_DNA"/>
</dbReference>
<dbReference type="AlphaFoldDB" id="A0A0Z8K9E0"/>
<reference evidence="2" key="4">
    <citation type="submission" date="2022-07" db="EMBL/GenBank/DDBJ databases">
        <title>Whole Genome Sequencing of Streptococcus suis.</title>
        <authorList>
            <person name="Dai X."/>
            <person name="Huang J."/>
            <person name="Wang L."/>
        </authorList>
    </citation>
    <scope>NUCLEOTIDE SEQUENCE</scope>
    <source>
        <strain evidence="2">XNB2</strain>
    </source>
</reference>